<dbReference type="STRING" id="1943.AQJ64_41700"/>
<name>A0A101SKU1_9ACTN</name>
<evidence type="ECO:0000313" key="3">
    <source>
        <dbReference type="Proteomes" id="UP000052982"/>
    </source>
</evidence>
<dbReference type="Proteomes" id="UP000052982">
    <property type="component" value="Unassembled WGS sequence"/>
</dbReference>
<feature type="compositionally biased region" description="Polar residues" evidence="1">
    <location>
        <begin position="277"/>
        <end position="287"/>
    </location>
</feature>
<dbReference type="EMBL" id="LMWW01000075">
    <property type="protein sequence ID" value="KUN75578.1"/>
    <property type="molecule type" value="Genomic_DNA"/>
</dbReference>
<gene>
    <name evidence="2" type="ORF">AQJ64_41700</name>
</gene>
<evidence type="ECO:0000313" key="2">
    <source>
        <dbReference type="EMBL" id="KUN75578.1"/>
    </source>
</evidence>
<protein>
    <submittedName>
        <fullName evidence="2">Uncharacterized protein</fullName>
    </submittedName>
</protein>
<feature type="region of interest" description="Disordered" evidence="1">
    <location>
        <begin position="127"/>
        <end position="201"/>
    </location>
</feature>
<feature type="compositionally biased region" description="Basic and acidic residues" evidence="1">
    <location>
        <begin position="297"/>
        <end position="319"/>
    </location>
</feature>
<keyword evidence="3" id="KW-1185">Reference proteome</keyword>
<proteinExistence type="predicted"/>
<accession>A0A101SKU1</accession>
<comment type="caution">
    <text evidence="2">The sequence shown here is derived from an EMBL/GenBank/DDBJ whole genome shotgun (WGS) entry which is preliminary data.</text>
</comment>
<sequence length="319" mass="33832">MAVHAADPLTDAGLRTWLEEHPRIMLTALGEAEVAVVPVTTVETSVLHLLRGLPTPAGSRLVLIVSGGGQADLVAAEPRIRAVLWRPEVDAAALARTVRDVAAGRACLPSAVQGRVLDQLERIQQPALQDRRQVPPAETTSPVRAHEYDAATVRGMRAEDPGPYASPAERTLPTSSRAAGRRFLEPGGLPGPGPDGCGAPAGEPVFAGRFLNPVRTRAGVGLLSPARPPPGPCQAGRQQACQPELDRDGDHAPGHRPAASELRSRGPAQPRVRLHGQHSSAPHTSNKVPPHTVRHTYSSDRKQERKSNGGSDDHGRDIK</sequence>
<evidence type="ECO:0000256" key="1">
    <source>
        <dbReference type="SAM" id="MobiDB-lite"/>
    </source>
</evidence>
<organism evidence="2 3">
    <name type="scientific">Streptomyces griseoruber</name>
    <dbReference type="NCBI Taxonomy" id="1943"/>
    <lineage>
        <taxon>Bacteria</taxon>
        <taxon>Bacillati</taxon>
        <taxon>Actinomycetota</taxon>
        <taxon>Actinomycetes</taxon>
        <taxon>Kitasatosporales</taxon>
        <taxon>Streptomycetaceae</taxon>
        <taxon>Streptomyces</taxon>
    </lineage>
</organism>
<dbReference type="AlphaFoldDB" id="A0A101SKU1"/>
<feature type="region of interest" description="Disordered" evidence="1">
    <location>
        <begin position="220"/>
        <end position="319"/>
    </location>
</feature>
<feature type="compositionally biased region" description="Basic and acidic residues" evidence="1">
    <location>
        <begin position="244"/>
        <end position="253"/>
    </location>
</feature>
<reference evidence="2 3" key="1">
    <citation type="submission" date="2015-10" db="EMBL/GenBank/DDBJ databases">
        <title>Draft genome sequence of Streptomyces griseoruber DSM 40281, type strain for the species Streptomyces griseoruber.</title>
        <authorList>
            <person name="Ruckert C."/>
            <person name="Winkler A."/>
            <person name="Kalinowski J."/>
            <person name="Kampfer P."/>
            <person name="Glaeser S."/>
        </authorList>
    </citation>
    <scope>NUCLEOTIDE SEQUENCE [LARGE SCALE GENOMIC DNA]</scope>
    <source>
        <strain evidence="2 3">DSM 40281</strain>
    </source>
</reference>